<feature type="region of interest" description="Disordered" evidence="1">
    <location>
        <begin position="261"/>
        <end position="282"/>
    </location>
</feature>
<evidence type="ECO:0000259" key="2">
    <source>
        <dbReference type="Pfam" id="PF02120"/>
    </source>
</evidence>
<protein>
    <submittedName>
        <fullName evidence="3">Flagellar hook-length control protein FliK</fullName>
    </submittedName>
</protein>
<dbReference type="InterPro" id="IPR038610">
    <property type="entry name" value="FliK-like_C_sf"/>
</dbReference>
<dbReference type="InterPro" id="IPR052563">
    <property type="entry name" value="FliK"/>
</dbReference>
<dbReference type="EMBL" id="JACHHZ010000003">
    <property type="protein sequence ID" value="MBB6094220.1"/>
    <property type="molecule type" value="Genomic_DNA"/>
</dbReference>
<comment type="caution">
    <text evidence="3">The sequence shown here is derived from an EMBL/GenBank/DDBJ whole genome shotgun (WGS) entry which is preliminary data.</text>
</comment>
<gene>
    <name evidence="3" type="ORF">HNQ60_003101</name>
</gene>
<reference evidence="3 4" key="1">
    <citation type="submission" date="2020-08" db="EMBL/GenBank/DDBJ databases">
        <title>Genomic Encyclopedia of Type Strains, Phase IV (KMG-IV): sequencing the most valuable type-strain genomes for metagenomic binning, comparative biology and taxonomic classification.</title>
        <authorList>
            <person name="Goeker M."/>
        </authorList>
    </citation>
    <scope>NUCLEOTIDE SEQUENCE [LARGE SCALE GENOMIC DNA]</scope>
    <source>
        <strain evidence="3 4">DSM 26723</strain>
    </source>
</reference>
<organism evidence="3 4">
    <name type="scientific">Povalibacter uvarum</name>
    <dbReference type="NCBI Taxonomy" id="732238"/>
    <lineage>
        <taxon>Bacteria</taxon>
        <taxon>Pseudomonadati</taxon>
        <taxon>Pseudomonadota</taxon>
        <taxon>Gammaproteobacteria</taxon>
        <taxon>Steroidobacterales</taxon>
        <taxon>Steroidobacteraceae</taxon>
        <taxon>Povalibacter</taxon>
    </lineage>
</organism>
<dbReference type="CDD" id="cd17470">
    <property type="entry name" value="T3SS_Flik_C"/>
    <property type="match status" value="1"/>
</dbReference>
<dbReference type="AlphaFoldDB" id="A0A841HPQ1"/>
<dbReference type="Gene3D" id="3.30.750.140">
    <property type="match status" value="1"/>
</dbReference>
<feature type="domain" description="Flagellar hook-length control protein-like C-terminal" evidence="2">
    <location>
        <begin position="185"/>
        <end position="266"/>
    </location>
</feature>
<feature type="region of interest" description="Disordered" evidence="1">
    <location>
        <begin position="1"/>
        <end position="23"/>
    </location>
</feature>
<feature type="compositionally biased region" description="Gly residues" evidence="1">
    <location>
        <begin position="271"/>
        <end position="282"/>
    </location>
</feature>
<evidence type="ECO:0000313" key="4">
    <source>
        <dbReference type="Proteomes" id="UP000588068"/>
    </source>
</evidence>
<keyword evidence="3" id="KW-0969">Cilium</keyword>
<dbReference type="Pfam" id="PF02120">
    <property type="entry name" value="Flg_hook"/>
    <property type="match status" value="1"/>
</dbReference>
<evidence type="ECO:0000256" key="1">
    <source>
        <dbReference type="SAM" id="MobiDB-lite"/>
    </source>
</evidence>
<accession>A0A841HPQ1</accession>
<keyword evidence="4" id="KW-1185">Reference proteome</keyword>
<dbReference type="RefSeq" id="WP_184333296.1">
    <property type="nucleotide sequence ID" value="NZ_JACHHZ010000003.1"/>
</dbReference>
<feature type="compositionally biased region" description="Low complexity" evidence="1">
    <location>
        <begin position="1"/>
        <end position="18"/>
    </location>
</feature>
<dbReference type="InterPro" id="IPR021136">
    <property type="entry name" value="Flagellar_hook_control-like_C"/>
</dbReference>
<name>A0A841HPQ1_9GAMM</name>
<evidence type="ECO:0000313" key="3">
    <source>
        <dbReference type="EMBL" id="MBB6094220.1"/>
    </source>
</evidence>
<dbReference type="Proteomes" id="UP000588068">
    <property type="component" value="Unassembled WGS sequence"/>
</dbReference>
<dbReference type="PANTHER" id="PTHR37533:SF2">
    <property type="entry name" value="FLAGELLAR HOOK-LENGTH CONTROL PROTEIN"/>
    <property type="match status" value="1"/>
</dbReference>
<proteinExistence type="predicted"/>
<dbReference type="PANTHER" id="PTHR37533">
    <property type="entry name" value="FLAGELLAR HOOK-LENGTH CONTROL PROTEIN"/>
    <property type="match status" value="1"/>
</dbReference>
<sequence>MSTPMLPATTPASPTAAPVGETTTGVPADDFMLMLGQLLGAPVAKATQAKPTLTPATDVEGDAAQALQDAAALAGVPLPVPVTLPAQQNAATQAMAAEVLPLAGGEGGAARSSVASMTADALAATLAETPAEVDNQAPTSPNPLHAQPMDAAQLRAAATVVEAGPTRTLHHHVGSSAWADELGTRMLLMSERGQHSASLRLSPEHLGPLEVRIAVRDDQASVWFGSAQADTRAALEQALPRLRELFASQGLSLSDAGVFHESPREQAKQGGANGTTLPGGGTEAEVSASAMAVKLGLVDAYA</sequence>
<keyword evidence="3" id="KW-0966">Cell projection</keyword>
<keyword evidence="3" id="KW-0282">Flagellum</keyword>